<dbReference type="Proteomes" id="UP001280121">
    <property type="component" value="Unassembled WGS sequence"/>
</dbReference>
<reference evidence="1" key="1">
    <citation type="journal article" date="2023" name="Plant J.">
        <title>Genome sequences and population genomics provide insights into the demographic history, inbreeding, and mutation load of two 'living fossil' tree species of Dipteronia.</title>
        <authorList>
            <person name="Feng Y."/>
            <person name="Comes H.P."/>
            <person name="Chen J."/>
            <person name="Zhu S."/>
            <person name="Lu R."/>
            <person name="Zhang X."/>
            <person name="Li P."/>
            <person name="Qiu J."/>
            <person name="Olsen K.M."/>
            <person name="Qiu Y."/>
        </authorList>
    </citation>
    <scope>NUCLEOTIDE SEQUENCE</scope>
    <source>
        <strain evidence="1">KIB01</strain>
    </source>
</reference>
<gene>
    <name evidence="1" type="ORF">Ddye_010772</name>
</gene>
<evidence type="ECO:0000313" key="1">
    <source>
        <dbReference type="EMBL" id="KAK2657720.1"/>
    </source>
</evidence>
<organism evidence="1 2">
    <name type="scientific">Dipteronia dyeriana</name>
    <dbReference type="NCBI Taxonomy" id="168575"/>
    <lineage>
        <taxon>Eukaryota</taxon>
        <taxon>Viridiplantae</taxon>
        <taxon>Streptophyta</taxon>
        <taxon>Embryophyta</taxon>
        <taxon>Tracheophyta</taxon>
        <taxon>Spermatophyta</taxon>
        <taxon>Magnoliopsida</taxon>
        <taxon>eudicotyledons</taxon>
        <taxon>Gunneridae</taxon>
        <taxon>Pentapetalae</taxon>
        <taxon>rosids</taxon>
        <taxon>malvids</taxon>
        <taxon>Sapindales</taxon>
        <taxon>Sapindaceae</taxon>
        <taxon>Hippocastanoideae</taxon>
        <taxon>Acereae</taxon>
        <taxon>Dipteronia</taxon>
    </lineage>
</organism>
<protein>
    <submittedName>
        <fullName evidence="1">Uncharacterized protein</fullName>
    </submittedName>
</protein>
<name>A0AAD9XDU4_9ROSI</name>
<proteinExistence type="predicted"/>
<dbReference type="AlphaFoldDB" id="A0AAD9XDU4"/>
<dbReference type="EMBL" id="JANJYI010000003">
    <property type="protein sequence ID" value="KAK2657720.1"/>
    <property type="molecule type" value="Genomic_DNA"/>
</dbReference>
<comment type="caution">
    <text evidence="1">The sequence shown here is derived from an EMBL/GenBank/DDBJ whole genome shotgun (WGS) entry which is preliminary data.</text>
</comment>
<evidence type="ECO:0000313" key="2">
    <source>
        <dbReference type="Proteomes" id="UP001280121"/>
    </source>
</evidence>
<keyword evidence="2" id="KW-1185">Reference proteome</keyword>
<accession>A0AAD9XDU4</accession>
<sequence>MYRAKSTTLVDLGVFHAFYFMFESSVFRALMLAGDGPNYCCQWALKLSEDGPNYGCQWFGLCLAAGGGWVLEWRLWPGRWVLHDGFGGCVEFRNGNGSDSDRLMMARDWLENDGWRLVWWLMAVDDGGLGG</sequence>